<dbReference type="InterPro" id="IPR035437">
    <property type="entry name" value="SNase_OB-fold_sf"/>
</dbReference>
<dbReference type="Gene3D" id="2.40.50.90">
    <property type="match status" value="1"/>
</dbReference>
<sequence>MPARRTLWLMTLLIAGAGDALATGCRLAPQGEGRVAAIVDAVSFRLEDGREVKLAGLARLATRRDQNAAALADLVQGREVTLHGTSDMPDRYGRQPALVYRRGDEVSLQALLLGTGDAVASGDLPHRDCRAELAEAERRARVAGHGFWGEPTALKNPEKPGDIVSGIGRFTLVEGRVVSVREAGATLYLNFGHRWTRDFAVTISRRDAAAFEAAGVALKSLERRRILVRGVIEKRRGPQIEIRQVGQIELVGDR</sequence>
<dbReference type="HOGENOM" id="CLU_064698_0_0_5"/>
<gene>
    <name evidence="3" type="ordered locus">RPE_0122</name>
</gene>
<dbReference type="KEGG" id="rpe:RPE_0122"/>
<dbReference type="AlphaFoldDB" id="Q07VF1"/>
<evidence type="ECO:0000256" key="1">
    <source>
        <dbReference type="SAM" id="SignalP"/>
    </source>
</evidence>
<feature type="signal peptide" evidence="1">
    <location>
        <begin position="1"/>
        <end position="22"/>
    </location>
</feature>
<organism evidence="3">
    <name type="scientific">Rhodopseudomonas palustris (strain BisA53)</name>
    <dbReference type="NCBI Taxonomy" id="316055"/>
    <lineage>
        <taxon>Bacteria</taxon>
        <taxon>Pseudomonadati</taxon>
        <taxon>Pseudomonadota</taxon>
        <taxon>Alphaproteobacteria</taxon>
        <taxon>Hyphomicrobiales</taxon>
        <taxon>Nitrobacteraceae</taxon>
        <taxon>Rhodopseudomonas</taxon>
    </lineage>
</organism>
<evidence type="ECO:0000313" key="3">
    <source>
        <dbReference type="EMBL" id="ABJ04083.1"/>
    </source>
</evidence>
<dbReference type="InterPro" id="IPR016071">
    <property type="entry name" value="Staphylococal_nuclease_OB-fold"/>
</dbReference>
<dbReference type="eggNOG" id="COG1525">
    <property type="taxonomic scope" value="Bacteria"/>
</dbReference>
<evidence type="ECO:0000259" key="2">
    <source>
        <dbReference type="Pfam" id="PF00565"/>
    </source>
</evidence>
<dbReference type="Pfam" id="PF00565">
    <property type="entry name" value="SNase"/>
    <property type="match status" value="1"/>
</dbReference>
<reference evidence="3" key="1">
    <citation type="submission" date="2006-09" db="EMBL/GenBank/DDBJ databases">
        <title>Complete sequence of Rhodopseudomonas palustris BisA53.</title>
        <authorList>
            <consortium name="US DOE Joint Genome Institute"/>
            <person name="Copeland A."/>
            <person name="Lucas S."/>
            <person name="Lapidus A."/>
            <person name="Barry K."/>
            <person name="Detter J.C."/>
            <person name="Glavina del Rio T."/>
            <person name="Hammon N."/>
            <person name="Israni S."/>
            <person name="Dalin E."/>
            <person name="Tice H."/>
            <person name="Pitluck S."/>
            <person name="Chain P."/>
            <person name="Malfatti S."/>
            <person name="Shin M."/>
            <person name="Vergez L."/>
            <person name="Schmutz J."/>
            <person name="Larimer F."/>
            <person name="Land M."/>
            <person name="Hauser L."/>
            <person name="Pelletier D.A."/>
            <person name="Kyrpides N."/>
            <person name="Kim E."/>
            <person name="Harwood C.S."/>
            <person name="Oda Y."/>
            <person name="Richardson P."/>
        </authorList>
    </citation>
    <scope>NUCLEOTIDE SEQUENCE [LARGE SCALE GENOMIC DNA]</scope>
    <source>
        <strain evidence="3">BisA53</strain>
    </source>
</reference>
<proteinExistence type="predicted"/>
<keyword evidence="1" id="KW-0732">Signal</keyword>
<name>Q07VF1_RHOP5</name>
<dbReference type="STRING" id="316055.RPE_0122"/>
<dbReference type="EMBL" id="CP000463">
    <property type="protein sequence ID" value="ABJ04083.1"/>
    <property type="molecule type" value="Genomic_DNA"/>
</dbReference>
<dbReference type="SUPFAM" id="SSF50199">
    <property type="entry name" value="Staphylococcal nuclease"/>
    <property type="match status" value="1"/>
</dbReference>
<protein>
    <submittedName>
        <fullName evidence="3">Nuclease (SNase-like)</fullName>
    </submittedName>
</protein>
<accession>Q07VF1</accession>
<feature type="domain" description="TNase-like" evidence="2">
    <location>
        <begin position="69"/>
        <end position="149"/>
    </location>
</feature>
<feature type="chain" id="PRO_5004166108" evidence="1">
    <location>
        <begin position="23"/>
        <end position="254"/>
    </location>
</feature>